<comment type="subcellular location">
    <subcellularLocation>
        <location evidence="9">Cell inner membrane</location>
    </subcellularLocation>
    <subcellularLocation>
        <location evidence="2">Membrane</location>
        <topology evidence="2">Multi-pass membrane protein</topology>
    </subcellularLocation>
</comment>
<dbReference type="GO" id="GO:0005886">
    <property type="term" value="C:plasma membrane"/>
    <property type="evidence" value="ECO:0007669"/>
    <property type="project" value="UniProtKB-SubCell"/>
</dbReference>
<dbReference type="Pfam" id="PF01578">
    <property type="entry name" value="Cytochrom_C_asm"/>
    <property type="match status" value="1"/>
</dbReference>
<dbReference type="PRINTS" id="PR01386">
    <property type="entry name" value="CCMCBIOGNSIS"/>
</dbReference>
<feature type="transmembrane region" description="Helical" evidence="9">
    <location>
        <begin position="12"/>
        <end position="37"/>
    </location>
</feature>
<evidence type="ECO:0000259" key="10">
    <source>
        <dbReference type="Pfam" id="PF01578"/>
    </source>
</evidence>
<evidence type="ECO:0000256" key="4">
    <source>
        <dbReference type="ARBA" id="ARBA00016463"/>
    </source>
</evidence>
<dbReference type="OrthoDB" id="9778550at2"/>
<dbReference type="AlphaFoldDB" id="A0A212QQV8"/>
<feature type="transmembrane region" description="Helical" evidence="9">
    <location>
        <begin position="153"/>
        <end position="177"/>
    </location>
</feature>
<proteinExistence type="inferred from homology"/>
<evidence type="ECO:0000313" key="11">
    <source>
        <dbReference type="EMBL" id="SNB61726.1"/>
    </source>
</evidence>
<dbReference type="GO" id="GO:0017004">
    <property type="term" value="P:cytochrome complex assembly"/>
    <property type="evidence" value="ECO:0007669"/>
    <property type="project" value="UniProtKB-KW"/>
</dbReference>
<dbReference type="GO" id="GO:0015232">
    <property type="term" value="F:heme transmembrane transporter activity"/>
    <property type="evidence" value="ECO:0007669"/>
    <property type="project" value="InterPro"/>
</dbReference>
<keyword evidence="9" id="KW-1003">Cell membrane</keyword>
<keyword evidence="7 9" id="KW-1133">Transmembrane helix</keyword>
<feature type="domain" description="Cytochrome c assembly protein" evidence="10">
    <location>
        <begin position="2"/>
        <end position="180"/>
    </location>
</feature>
<feature type="transmembrane region" description="Helical" evidence="9">
    <location>
        <begin position="87"/>
        <end position="111"/>
    </location>
</feature>
<dbReference type="GO" id="GO:0020037">
    <property type="term" value="F:heme binding"/>
    <property type="evidence" value="ECO:0007669"/>
    <property type="project" value="InterPro"/>
</dbReference>
<evidence type="ECO:0000256" key="5">
    <source>
        <dbReference type="ARBA" id="ARBA00022692"/>
    </source>
</evidence>
<feature type="transmembrane region" description="Helical" evidence="9">
    <location>
        <begin position="123"/>
        <end position="141"/>
    </location>
</feature>
<evidence type="ECO:0000256" key="6">
    <source>
        <dbReference type="ARBA" id="ARBA00022748"/>
    </source>
</evidence>
<comment type="function">
    <text evidence="1 9">Required for the export of heme to the periplasm for the biogenesis of c-type cytochromes.</text>
</comment>
<protein>
    <recommendedName>
        <fullName evidence="4 9">Heme exporter protein C</fullName>
    </recommendedName>
    <alternativeName>
        <fullName evidence="9">Cytochrome c-type biogenesis protein</fullName>
    </alternativeName>
</protein>
<evidence type="ECO:0000256" key="7">
    <source>
        <dbReference type="ARBA" id="ARBA00022989"/>
    </source>
</evidence>
<name>A0A212QQV8_9PROT</name>
<feature type="transmembrane region" description="Helical" evidence="9">
    <location>
        <begin position="57"/>
        <end position="80"/>
    </location>
</feature>
<dbReference type="InterPro" id="IPR045062">
    <property type="entry name" value="Cyt_c_biogenesis_CcsA/CcmC"/>
</dbReference>
<dbReference type="Proteomes" id="UP000197065">
    <property type="component" value="Unassembled WGS sequence"/>
</dbReference>
<evidence type="ECO:0000256" key="1">
    <source>
        <dbReference type="ARBA" id="ARBA00002442"/>
    </source>
</evidence>
<evidence type="ECO:0000256" key="9">
    <source>
        <dbReference type="RuleBase" id="RU364092"/>
    </source>
</evidence>
<dbReference type="InterPro" id="IPR003557">
    <property type="entry name" value="Cyt_c_biogenesis_CcmC"/>
</dbReference>
<keyword evidence="9" id="KW-0813">Transport</keyword>
<evidence type="ECO:0000256" key="8">
    <source>
        <dbReference type="ARBA" id="ARBA00023136"/>
    </source>
</evidence>
<dbReference type="InterPro" id="IPR002541">
    <property type="entry name" value="Cyt_c_assembly"/>
</dbReference>
<feature type="transmembrane region" description="Helical" evidence="9">
    <location>
        <begin position="197"/>
        <end position="218"/>
    </location>
</feature>
<evidence type="ECO:0000256" key="2">
    <source>
        <dbReference type="ARBA" id="ARBA00004141"/>
    </source>
</evidence>
<keyword evidence="9" id="KW-0997">Cell inner membrane</keyword>
<keyword evidence="8 9" id="KW-0472">Membrane</keyword>
<organism evidence="11 12">
    <name type="scientific">Arboricoccus pini</name>
    <dbReference type="NCBI Taxonomy" id="1963835"/>
    <lineage>
        <taxon>Bacteria</taxon>
        <taxon>Pseudomonadati</taxon>
        <taxon>Pseudomonadota</taxon>
        <taxon>Alphaproteobacteria</taxon>
        <taxon>Geminicoccales</taxon>
        <taxon>Geminicoccaceae</taxon>
        <taxon>Arboricoccus</taxon>
    </lineage>
</organism>
<dbReference type="RefSeq" id="WP_088560200.1">
    <property type="nucleotide sequence ID" value="NZ_FYEH01000002.1"/>
</dbReference>
<evidence type="ECO:0000313" key="12">
    <source>
        <dbReference type="Proteomes" id="UP000197065"/>
    </source>
</evidence>
<dbReference type="NCBIfam" id="TIGR01191">
    <property type="entry name" value="ccmC"/>
    <property type="match status" value="1"/>
</dbReference>
<gene>
    <name evidence="9" type="primary">ccmC</name>
    <name evidence="11" type="ORF">SAMN07250955_102372</name>
</gene>
<comment type="similarity">
    <text evidence="3 9">Belongs to the CcmC/CycZ/HelC family.</text>
</comment>
<keyword evidence="12" id="KW-1185">Reference proteome</keyword>
<evidence type="ECO:0000256" key="3">
    <source>
        <dbReference type="ARBA" id="ARBA00005840"/>
    </source>
</evidence>
<dbReference type="PANTHER" id="PTHR30071">
    <property type="entry name" value="HEME EXPORTER PROTEIN C"/>
    <property type="match status" value="1"/>
</dbReference>
<dbReference type="PANTHER" id="PTHR30071:SF1">
    <property type="entry name" value="CYTOCHROME B_B6 PROTEIN-RELATED"/>
    <property type="match status" value="1"/>
</dbReference>
<accession>A0A212QQV8</accession>
<sequence length="240" mass="26717">MHALANPLRFQRLVDIVLPWALAGLIISLPIGLYWVLAVAPADYQQGESVRIMYVHVPAAWMALFVYLVMATACAVALIWKHPVAGIVASASAPIGACFTAIALFTGSVWGKPMWGTWWVWDARLTSVLILFFLYLGFMALKDAFDDPERGRRAAAILAIVGVVNLPIIKFSVDWWNTLHQPASVLRWGAPTMDPSMLWPLLFMAVVFKLYYVVALCFRLRGELQAQRVTALRMAQSQAV</sequence>
<reference evidence="11 12" key="1">
    <citation type="submission" date="2017-06" db="EMBL/GenBank/DDBJ databases">
        <authorList>
            <person name="Kim H.J."/>
            <person name="Triplett B.A."/>
        </authorList>
    </citation>
    <scope>NUCLEOTIDE SEQUENCE [LARGE SCALE GENOMIC DNA]</scope>
    <source>
        <strain evidence="11 12">B29T1</strain>
    </source>
</reference>
<dbReference type="EMBL" id="FYEH01000002">
    <property type="protein sequence ID" value="SNB61726.1"/>
    <property type="molecule type" value="Genomic_DNA"/>
</dbReference>
<keyword evidence="5 9" id="KW-0812">Transmembrane</keyword>
<keyword evidence="6 9" id="KW-0201">Cytochrome c-type biogenesis</keyword>